<gene>
    <name evidence="3" type="ORF">A2Y75_02015</name>
</gene>
<dbReference type="EMBL" id="MELK01000006">
    <property type="protein sequence ID" value="OFW60085.1"/>
    <property type="molecule type" value="Genomic_DNA"/>
</dbReference>
<dbReference type="STRING" id="1797197.A2Y75_02015"/>
<dbReference type="Gene3D" id="2.60.290.11">
    <property type="entry name" value="TM1070-like"/>
    <property type="match status" value="3"/>
</dbReference>
<keyword evidence="1" id="KW-0472">Membrane</keyword>
<keyword evidence="1" id="KW-1133">Transmembrane helix</keyword>
<evidence type="ECO:0000259" key="2">
    <source>
        <dbReference type="Pfam" id="PF04015"/>
    </source>
</evidence>
<dbReference type="InterPro" id="IPR007160">
    <property type="entry name" value="DUF362"/>
</dbReference>
<keyword evidence="1" id="KW-0812">Transmembrane</keyword>
<evidence type="ECO:0000313" key="4">
    <source>
        <dbReference type="Proteomes" id="UP000177876"/>
    </source>
</evidence>
<feature type="transmembrane region" description="Helical" evidence="1">
    <location>
        <begin position="46"/>
        <end position="66"/>
    </location>
</feature>
<comment type="caution">
    <text evidence="3">The sequence shown here is derived from an EMBL/GenBank/DDBJ whole genome shotgun (WGS) entry which is preliminary data.</text>
</comment>
<feature type="non-terminal residue" evidence="3">
    <location>
        <position position="769"/>
    </location>
</feature>
<feature type="transmembrane region" description="Helical" evidence="1">
    <location>
        <begin position="7"/>
        <end position="26"/>
    </location>
</feature>
<sequence length="769" mass="83452">MTKRVRKILLGNVYVLGIASLVWLIIRSGRKPSRLSYPCQKAALANTSVLFAGTAIPVAIRLPAWIRHSSCAESRISSRVLRIAEMTGLFFLAGLLAFSLLVGFGSAPRLNDEMRAAAAALTLPELYSSSPDASNIYIAEGIPANSERGVDSLIDIMDTNGLQFFKGSGLAKASGPAGIVGSNDIVLIKVNGEWRERGGTNTDVIKGLVNAIIHHPDGFTGEVVIVENGQWDSYMDNRPDNQNPASCNAEDHGQSFNDVAMMFAGSHAVSVYDWTAVQTQSVGEFLGGDGRDGYVYVPEIEEGYPKFTTVYGTRISLRYGYWNGSSYDNDRLKFLNAPVLKDHSGGGVTACIKHFMGVQDLYQMTQNPPHDAMINQGIFGKLMNVARFPDLNIVDAIWTIPAGGPNGPYGNAVRLNRLLASRDPVALDYYCGKYMLLPISGDARHDPNNAAGNFHKMVWSTRDALLGGGKQVTTDEAMMNVYKSSVPDVPPDTPYEYFLAEGCTDYGFETWVLVANPNDQPATVSISYYTEEGPRNAVPVTLPAHSRLTVNASSTIWAKSSGIRVGSDQLVHVERAMYWNNRIEGHTAIGTASGAGEWYLAEGCTDFGFETWLTVLNPASSDALVNLRFLTEKGEIDGGRVAVPALSRRNIRINDWISASNVSSIVSSDKPVVAEVSMYGQGRRSGTCSMGMKYPAQKWYLAEGATHSGFDTWLLLLNPQPETANVTVNVDSTGSRLDPINMQLAPLSRTTLHLNDVMPGKDVSLSVDS</sequence>
<evidence type="ECO:0000256" key="1">
    <source>
        <dbReference type="SAM" id="Phobius"/>
    </source>
</evidence>
<organism evidence="3 4">
    <name type="scientific">Candidatus Solincola sediminis</name>
    <dbReference type="NCBI Taxonomy" id="1797199"/>
    <lineage>
        <taxon>Bacteria</taxon>
        <taxon>Bacillati</taxon>
        <taxon>Actinomycetota</taxon>
        <taxon>Candidatus Geothermincolia</taxon>
        <taxon>Candidatus Geothermincolales</taxon>
        <taxon>Candidatus Geothermincolaceae</taxon>
        <taxon>Candidatus Solincola</taxon>
    </lineage>
</organism>
<evidence type="ECO:0000313" key="3">
    <source>
        <dbReference type="EMBL" id="OFW60085.1"/>
    </source>
</evidence>
<accession>A0A1F2WTD1</accession>
<feature type="domain" description="DUF362" evidence="2">
    <location>
        <begin position="334"/>
        <end position="431"/>
    </location>
</feature>
<dbReference type="InterPro" id="IPR036698">
    <property type="entry name" value="TM1070-like_sf"/>
</dbReference>
<name>A0A1F2WTD1_9ACTN</name>
<dbReference type="AlphaFoldDB" id="A0A1F2WTD1"/>
<dbReference type="Pfam" id="PF04015">
    <property type="entry name" value="DUF362"/>
    <property type="match status" value="1"/>
</dbReference>
<proteinExistence type="predicted"/>
<feature type="transmembrane region" description="Helical" evidence="1">
    <location>
        <begin position="87"/>
        <end position="107"/>
    </location>
</feature>
<dbReference type="Proteomes" id="UP000177876">
    <property type="component" value="Unassembled WGS sequence"/>
</dbReference>
<protein>
    <recommendedName>
        <fullName evidence="2">DUF362 domain-containing protein</fullName>
    </recommendedName>
</protein>
<reference evidence="3 4" key="1">
    <citation type="journal article" date="2016" name="Nat. Commun.">
        <title>Thousands of microbial genomes shed light on interconnected biogeochemical processes in an aquifer system.</title>
        <authorList>
            <person name="Anantharaman K."/>
            <person name="Brown C.T."/>
            <person name="Hug L.A."/>
            <person name="Sharon I."/>
            <person name="Castelle C.J."/>
            <person name="Probst A.J."/>
            <person name="Thomas B.C."/>
            <person name="Singh A."/>
            <person name="Wilkins M.J."/>
            <person name="Karaoz U."/>
            <person name="Brodie E.L."/>
            <person name="Williams K.H."/>
            <person name="Hubbard S.S."/>
            <person name="Banfield J.F."/>
        </authorList>
    </citation>
    <scope>NUCLEOTIDE SEQUENCE [LARGE SCALE GENOMIC DNA]</scope>
</reference>